<dbReference type="Proteomes" id="UP000076532">
    <property type="component" value="Unassembled WGS sequence"/>
</dbReference>
<organism evidence="2 3">
    <name type="scientific">Athelia psychrophila</name>
    <dbReference type="NCBI Taxonomy" id="1759441"/>
    <lineage>
        <taxon>Eukaryota</taxon>
        <taxon>Fungi</taxon>
        <taxon>Dikarya</taxon>
        <taxon>Basidiomycota</taxon>
        <taxon>Agaricomycotina</taxon>
        <taxon>Agaricomycetes</taxon>
        <taxon>Agaricomycetidae</taxon>
        <taxon>Atheliales</taxon>
        <taxon>Atheliaceae</taxon>
        <taxon>Athelia</taxon>
    </lineage>
</organism>
<proteinExistence type="predicted"/>
<sequence>MYAYERPCRVYWVVAAKSTPVGRTTLHIPPRPSIFATRGRYQGPDRPHQRRDRELFKIKHQDHLQDAREALPRVLGGSRLERPKMDDDLQDSSRSKFLVNPQDRTSRSIARIRRHWLALGLRSCIKIWTEAALVGAWRSLGDLQLSRFEDVKITEDRTYEAIQGHLGNIRSAQPTRRHWKLSTYERPCRVLLGGSYQERLSWGDDRQTSRLLKNTTGSRVAVQATFQGYDIKTALQDLDQGLTG</sequence>
<keyword evidence="3" id="KW-1185">Reference proteome</keyword>
<dbReference type="AlphaFoldDB" id="A0A166XCR7"/>
<evidence type="ECO:0000313" key="3">
    <source>
        <dbReference type="Proteomes" id="UP000076532"/>
    </source>
</evidence>
<name>A0A166XCR7_9AGAM</name>
<dbReference type="EMBL" id="KV417480">
    <property type="protein sequence ID" value="KZP34654.1"/>
    <property type="molecule type" value="Genomic_DNA"/>
</dbReference>
<gene>
    <name evidence="2" type="ORF">FIBSPDRAFT_881151</name>
</gene>
<feature type="compositionally biased region" description="Basic and acidic residues" evidence="1">
    <location>
        <begin position="79"/>
        <end position="94"/>
    </location>
</feature>
<reference evidence="2 3" key="1">
    <citation type="journal article" date="2016" name="Mol. Biol. Evol.">
        <title>Comparative Genomics of Early-Diverging Mushroom-Forming Fungi Provides Insights into the Origins of Lignocellulose Decay Capabilities.</title>
        <authorList>
            <person name="Nagy L.G."/>
            <person name="Riley R."/>
            <person name="Tritt A."/>
            <person name="Adam C."/>
            <person name="Daum C."/>
            <person name="Floudas D."/>
            <person name="Sun H."/>
            <person name="Yadav J.S."/>
            <person name="Pangilinan J."/>
            <person name="Larsson K.H."/>
            <person name="Matsuura K."/>
            <person name="Barry K."/>
            <person name="Labutti K."/>
            <person name="Kuo R."/>
            <person name="Ohm R.A."/>
            <person name="Bhattacharya S.S."/>
            <person name="Shirouzu T."/>
            <person name="Yoshinaga Y."/>
            <person name="Martin F.M."/>
            <person name="Grigoriev I.V."/>
            <person name="Hibbett D.S."/>
        </authorList>
    </citation>
    <scope>NUCLEOTIDE SEQUENCE [LARGE SCALE GENOMIC DNA]</scope>
    <source>
        <strain evidence="2 3">CBS 109695</strain>
    </source>
</reference>
<evidence type="ECO:0000256" key="1">
    <source>
        <dbReference type="SAM" id="MobiDB-lite"/>
    </source>
</evidence>
<accession>A0A166XCR7</accession>
<feature type="region of interest" description="Disordered" evidence="1">
    <location>
        <begin position="75"/>
        <end position="100"/>
    </location>
</feature>
<protein>
    <submittedName>
        <fullName evidence="2">Uncharacterized protein</fullName>
    </submittedName>
</protein>
<evidence type="ECO:0000313" key="2">
    <source>
        <dbReference type="EMBL" id="KZP34654.1"/>
    </source>
</evidence>